<evidence type="ECO:0000313" key="2">
    <source>
        <dbReference type="Proteomes" id="UP001139981"/>
    </source>
</evidence>
<sequence>MGGITTPSTYTTNWDSTCALAYYELKGTPIIDVTSTDLICRSPDMTDKRTPFAATAGEVVRVTWGAEGSTTPLKGPCSFWLAKQSSGGVGASWVKIHQYTNDGTDSNWCTDVIASKSPSKNSGSYDLTIPEGLASGLYILRSEIIDITYADKDPFDDYTMGARYYANCLVLNIQGDGSKPLSNPVNILSAYASLEKKPLLASKGALTFTYPGPAPLSATA</sequence>
<dbReference type="Proteomes" id="UP001139981">
    <property type="component" value="Unassembled WGS sequence"/>
</dbReference>
<evidence type="ECO:0000313" key="1">
    <source>
        <dbReference type="EMBL" id="KAJ2900263.1"/>
    </source>
</evidence>
<dbReference type="EMBL" id="JANBVB010000008">
    <property type="protein sequence ID" value="KAJ2900263.1"/>
    <property type="molecule type" value="Genomic_DNA"/>
</dbReference>
<gene>
    <name evidence="1" type="ORF">IWW38_000607</name>
</gene>
<proteinExistence type="predicted"/>
<protein>
    <submittedName>
        <fullName evidence="1">Uncharacterized protein</fullName>
    </submittedName>
</protein>
<reference evidence="1" key="1">
    <citation type="submission" date="2022-07" db="EMBL/GenBank/DDBJ databases">
        <title>Phylogenomic reconstructions and comparative analyses of Kickxellomycotina fungi.</title>
        <authorList>
            <person name="Reynolds N.K."/>
            <person name="Stajich J.E."/>
            <person name="Barry K."/>
            <person name="Grigoriev I.V."/>
            <person name="Crous P."/>
            <person name="Smith M.E."/>
        </authorList>
    </citation>
    <scope>NUCLEOTIDE SEQUENCE</scope>
    <source>
        <strain evidence="1">CBS 190363</strain>
    </source>
</reference>
<keyword evidence="2" id="KW-1185">Reference proteome</keyword>
<comment type="caution">
    <text evidence="1">The sequence shown here is derived from an EMBL/GenBank/DDBJ whole genome shotgun (WGS) entry which is preliminary data.</text>
</comment>
<name>A0ACC1M965_9FUNG</name>
<organism evidence="1 2">
    <name type="scientific">Coemansia aciculifera</name>
    <dbReference type="NCBI Taxonomy" id="417176"/>
    <lineage>
        <taxon>Eukaryota</taxon>
        <taxon>Fungi</taxon>
        <taxon>Fungi incertae sedis</taxon>
        <taxon>Zoopagomycota</taxon>
        <taxon>Kickxellomycotina</taxon>
        <taxon>Kickxellomycetes</taxon>
        <taxon>Kickxellales</taxon>
        <taxon>Kickxellaceae</taxon>
        <taxon>Coemansia</taxon>
    </lineage>
</organism>
<accession>A0ACC1M965</accession>